<name>A0A075MU20_9ARCH</name>
<dbReference type="STRING" id="1459636.NTE_02610"/>
<dbReference type="HOGENOM" id="CLU_2091193_0_0_2"/>
<organism evidence="1 2">
    <name type="scientific">Candidatus Nitrososphaera evergladensis SR1</name>
    <dbReference type="NCBI Taxonomy" id="1459636"/>
    <lineage>
        <taxon>Archaea</taxon>
        <taxon>Nitrososphaerota</taxon>
        <taxon>Nitrososphaeria</taxon>
        <taxon>Nitrososphaerales</taxon>
        <taxon>Nitrososphaeraceae</taxon>
        <taxon>Nitrososphaera</taxon>
    </lineage>
</organism>
<sequence length="116" mass="13180">MDQNYDVLLHDSTYSVQYSFHKGSGRIVNIEINHDARTLTLSVETLQDSQLIMAIPQPLYYYALIGNTPGAVELYVHADGNDTPFEQLMDFKKSLVTYIVNIEKGTEQVMLGRRLP</sequence>
<reference evidence="1 2" key="1">
    <citation type="journal article" date="2014" name="PLoS ONE">
        <title>Genome Sequence of Candidatus Nitrososphaera evergladensis from Group I.1b Enriched from Everglades Soil Reveals Novel Genomic Features of the Ammonia-Oxidizing Archaea.</title>
        <authorList>
            <person name="Zhalnina K.V."/>
            <person name="Dias R."/>
            <person name="Leonard M.T."/>
            <person name="Dorr de Quadros P."/>
            <person name="Camargo F.A."/>
            <person name="Drew J.C."/>
            <person name="Farmerie W.G."/>
            <person name="Daroub S.H."/>
            <person name="Triplett E.W."/>
        </authorList>
    </citation>
    <scope>NUCLEOTIDE SEQUENCE [LARGE SCALE GENOMIC DNA]</scope>
    <source>
        <strain evidence="1 2">SR1</strain>
    </source>
</reference>
<evidence type="ECO:0000313" key="1">
    <source>
        <dbReference type="EMBL" id="AIF84653.1"/>
    </source>
</evidence>
<proteinExistence type="predicted"/>
<keyword evidence="2" id="KW-1185">Reference proteome</keyword>
<dbReference type="EMBL" id="CP007174">
    <property type="protein sequence ID" value="AIF84653.1"/>
    <property type="molecule type" value="Genomic_DNA"/>
</dbReference>
<dbReference type="KEGG" id="nev:NTE_02610"/>
<dbReference type="Proteomes" id="UP000028194">
    <property type="component" value="Chromosome"/>
</dbReference>
<protein>
    <submittedName>
        <fullName evidence="1">Uncharacterized protein</fullName>
    </submittedName>
</protein>
<dbReference type="AlphaFoldDB" id="A0A075MU20"/>
<evidence type="ECO:0000313" key="2">
    <source>
        <dbReference type="Proteomes" id="UP000028194"/>
    </source>
</evidence>
<gene>
    <name evidence="1" type="ORF">NTE_02610</name>
</gene>
<accession>A0A075MU20</accession>